<dbReference type="FunFam" id="3.30.70.330:FF:001751">
    <property type="match status" value="1"/>
</dbReference>
<dbReference type="GeneID" id="94288548"/>
<feature type="domain" description="RRM" evidence="3">
    <location>
        <begin position="589"/>
        <end position="661"/>
    </location>
</feature>
<dbReference type="InterPro" id="IPR012677">
    <property type="entry name" value="Nucleotide-bd_a/b_plait_sf"/>
</dbReference>
<dbReference type="Proteomes" id="UP000674318">
    <property type="component" value="Chromosome 32"/>
</dbReference>
<dbReference type="RefSeq" id="XP_067754628.1">
    <property type="nucleotide sequence ID" value="XM_067898471.1"/>
</dbReference>
<evidence type="ECO:0000256" key="2">
    <source>
        <dbReference type="SAM" id="MobiDB-lite"/>
    </source>
</evidence>
<dbReference type="PANTHER" id="PTHR15592">
    <property type="entry name" value="MATRIN 3/NUCLEAR PROTEIN 220-RELATED"/>
    <property type="match status" value="1"/>
</dbReference>
<dbReference type="EMBL" id="JAFJZO010000032">
    <property type="protein sequence ID" value="KAG5496145.1"/>
    <property type="molecule type" value="Genomic_DNA"/>
</dbReference>
<keyword evidence="1" id="KW-0694">RNA-binding</keyword>
<dbReference type="OrthoDB" id="296632at2759"/>
<feature type="compositionally biased region" description="Low complexity" evidence="2">
    <location>
        <begin position="728"/>
        <end position="753"/>
    </location>
</feature>
<feature type="compositionally biased region" description="Low complexity" evidence="2">
    <location>
        <begin position="82"/>
        <end position="99"/>
    </location>
</feature>
<proteinExistence type="predicted"/>
<dbReference type="SMART" id="SM00360">
    <property type="entry name" value="RRM"/>
    <property type="match status" value="4"/>
</dbReference>
<dbReference type="GO" id="GO:0003723">
    <property type="term" value="F:RNA binding"/>
    <property type="evidence" value="ECO:0007669"/>
    <property type="project" value="UniProtKB-UniRule"/>
</dbReference>
<feature type="compositionally biased region" description="Basic and acidic residues" evidence="2">
    <location>
        <begin position="667"/>
        <end position="677"/>
    </location>
</feature>
<evidence type="ECO:0000259" key="3">
    <source>
        <dbReference type="PROSITE" id="PS50102"/>
    </source>
</evidence>
<dbReference type="AlphaFoldDB" id="A0A836L679"/>
<organism evidence="4 5">
    <name type="scientific">Porcisia hertigi</name>
    <dbReference type="NCBI Taxonomy" id="2761500"/>
    <lineage>
        <taxon>Eukaryota</taxon>
        <taxon>Discoba</taxon>
        <taxon>Euglenozoa</taxon>
        <taxon>Kinetoplastea</taxon>
        <taxon>Metakinetoplastina</taxon>
        <taxon>Trypanosomatida</taxon>
        <taxon>Trypanosomatidae</taxon>
        <taxon>Leishmaniinae</taxon>
        <taxon>Porcisia</taxon>
    </lineage>
</organism>
<sequence length="763" mass="81710">MTTVVLSNLPMGCIESDIHRALLMYGTAINIEMNSHACQATVTMRTKQEAQALLSRRSVNVIGTSVRVDPQMQAPPPPQQLPLPQQHPMMPQPPQQQFQQPQMMGGYNYGVGNGAHQEQSMYGNVAPQQYPQQHPSHQSHQLQPYEQQQQSYPRLQQQIPSSLPQSIGSCMPIPSRVGGTGHAIMPTPPQSSPRLRVVVEDCRYPITRDVLMQMFSMIAPPVSVSCGPCGPTTTGVVEFAEVASAQQAMDQFHNNAIYPNCCYVKLYFEPVWDRYDPAQQPPQLNRPHSYNVGNSGCDYPAATQGPTNMPSSTHSSSYGVASSTTAQPGAYSPGWDRGDGARGCEGTTPASAPPSATPHSLHPHPPQLGQPTTDSQGRGRVDSDPCSDGAYDHGPATQRGAERDMTPKPMTRGGHGAIRGGLGGRGGGLGCGAAAGFSPYEPPSGATPPVRGGGCGSAVRYPGSGIDGCTVMVSGVTESVPLHDLWVLLEVFGNVNSLKRQFRDRTNVVAQFQHPGDALTAIQYLQHCPFRGGVLRLKRFSGYQERETEWETKAATDPATQAALFTTGYHHRTAPRAPVNVRGRVHPDKNLYISNLTEGISDDELKGIMKEAGFEPDSFYRRGPKGAIVAYKDTETAVDALIAIHAKEVRERFLRVTFSRFAPGPRPSRDGAEKGDGVGDGDDGEDAVGHGGDQENQPQAALQPQVTQPLQVDEKAAQPIAEPPAPPSHSEASPLEADGGEVASAAPEAAPKAPRAKPKASKK</sequence>
<dbReference type="PROSITE" id="PS50102">
    <property type="entry name" value="RRM"/>
    <property type="match status" value="1"/>
</dbReference>
<feature type="region of interest" description="Disordered" evidence="2">
    <location>
        <begin position="279"/>
        <end position="421"/>
    </location>
</feature>
<dbReference type="SUPFAM" id="SSF54928">
    <property type="entry name" value="RNA-binding domain, RBD"/>
    <property type="match status" value="3"/>
</dbReference>
<evidence type="ECO:0000313" key="4">
    <source>
        <dbReference type="EMBL" id="KAG5496145.1"/>
    </source>
</evidence>
<dbReference type="KEGG" id="phet:94288548"/>
<feature type="region of interest" description="Disordered" evidence="2">
    <location>
        <begin position="127"/>
        <end position="163"/>
    </location>
</feature>
<name>A0A836L679_9TRYP</name>
<feature type="compositionally biased region" description="Basic residues" evidence="2">
    <location>
        <begin position="754"/>
        <end position="763"/>
    </location>
</feature>
<dbReference type="Gene3D" id="3.30.70.330">
    <property type="match status" value="4"/>
</dbReference>
<keyword evidence="5" id="KW-1185">Reference proteome</keyword>
<evidence type="ECO:0000313" key="5">
    <source>
        <dbReference type="Proteomes" id="UP000674318"/>
    </source>
</evidence>
<feature type="compositionally biased region" description="Polar residues" evidence="2">
    <location>
        <begin position="694"/>
        <end position="710"/>
    </location>
</feature>
<dbReference type="InterPro" id="IPR000504">
    <property type="entry name" value="RRM_dom"/>
</dbReference>
<feature type="compositionally biased region" description="Polar residues" evidence="2">
    <location>
        <begin position="281"/>
        <end position="294"/>
    </location>
</feature>
<reference evidence="4 5" key="1">
    <citation type="submission" date="2021-02" db="EMBL/GenBank/DDBJ databases">
        <title>Porcisia hertigi Genome sequencing and assembly.</title>
        <authorList>
            <person name="Almutairi H."/>
            <person name="Gatherer D."/>
        </authorList>
    </citation>
    <scope>NUCLEOTIDE SEQUENCE [LARGE SCALE GENOMIC DNA]</scope>
    <source>
        <strain evidence="4 5">C119</strain>
    </source>
</reference>
<evidence type="ECO:0000256" key="1">
    <source>
        <dbReference type="PROSITE-ProRule" id="PRU00176"/>
    </source>
</evidence>
<accession>A0A836L679</accession>
<gene>
    <name evidence="4" type="ORF">JKF63_02446</name>
</gene>
<protein>
    <recommendedName>
        <fullName evidence="3">RRM domain-containing protein</fullName>
    </recommendedName>
</protein>
<feature type="compositionally biased region" description="Polar residues" evidence="2">
    <location>
        <begin position="304"/>
        <end position="327"/>
    </location>
</feature>
<dbReference type="InterPro" id="IPR035979">
    <property type="entry name" value="RBD_domain_sf"/>
</dbReference>
<feature type="region of interest" description="Disordered" evidence="2">
    <location>
        <begin position="660"/>
        <end position="763"/>
    </location>
</feature>
<comment type="caution">
    <text evidence="4">The sequence shown here is derived from an EMBL/GenBank/DDBJ whole genome shotgun (WGS) entry which is preliminary data.</text>
</comment>
<feature type="region of interest" description="Disordered" evidence="2">
    <location>
        <begin position="68"/>
        <end position="99"/>
    </location>
</feature>